<dbReference type="SUPFAM" id="SSF57884">
    <property type="entry name" value="Ada DNA repair protein, N-terminal domain (N-Ada 10)"/>
    <property type="match status" value="1"/>
</dbReference>
<evidence type="ECO:0000256" key="9">
    <source>
        <dbReference type="ARBA" id="ARBA00023159"/>
    </source>
</evidence>
<keyword evidence="11" id="KW-0234">DNA repair</keyword>
<name>A0A5B8RDC1_9ZZZZ</name>
<evidence type="ECO:0000256" key="4">
    <source>
        <dbReference type="ARBA" id="ARBA00022723"/>
    </source>
</evidence>
<dbReference type="SMART" id="SM00342">
    <property type="entry name" value="HTH_ARAC"/>
    <property type="match status" value="1"/>
</dbReference>
<dbReference type="InterPro" id="IPR004026">
    <property type="entry name" value="Ada_DNA_repair_Zn-bd"/>
</dbReference>
<dbReference type="Gene3D" id="3.30.310.20">
    <property type="entry name" value="DNA-3-methyladenine glycosylase AlkA, N-terminal domain"/>
    <property type="match status" value="1"/>
</dbReference>
<dbReference type="GO" id="GO:0043916">
    <property type="term" value="F:DNA-7-methylguanine glycosylase activity"/>
    <property type="evidence" value="ECO:0007669"/>
    <property type="project" value="TreeGrafter"/>
</dbReference>
<dbReference type="InterPro" id="IPR010316">
    <property type="entry name" value="AlkA_N"/>
</dbReference>
<dbReference type="Gene3D" id="3.40.10.10">
    <property type="entry name" value="DNA Methylphosphotriester Repair Domain"/>
    <property type="match status" value="1"/>
</dbReference>
<evidence type="ECO:0000256" key="5">
    <source>
        <dbReference type="ARBA" id="ARBA00022763"/>
    </source>
</evidence>
<dbReference type="FunFam" id="3.40.10.10:FF:000001">
    <property type="entry name" value="DNA-3-methyladenine glycosylase 2"/>
    <property type="match status" value="1"/>
</dbReference>
<dbReference type="EMBL" id="MN079087">
    <property type="protein sequence ID" value="QEA04707.1"/>
    <property type="molecule type" value="Genomic_DNA"/>
</dbReference>
<dbReference type="GO" id="GO:0006285">
    <property type="term" value="P:base-excision repair, AP site formation"/>
    <property type="evidence" value="ECO:0007669"/>
    <property type="project" value="TreeGrafter"/>
</dbReference>
<dbReference type="Pfam" id="PF06029">
    <property type="entry name" value="AlkA_N"/>
    <property type="match status" value="1"/>
</dbReference>
<gene>
    <name evidence="13" type="primary">alkA</name>
    <name evidence="13" type="ORF">KBTEX_01015</name>
</gene>
<keyword evidence="7" id="KW-0805">Transcription regulation</keyword>
<dbReference type="InterPro" id="IPR018062">
    <property type="entry name" value="HTH_AraC-typ_CS"/>
</dbReference>
<dbReference type="GO" id="GO:0043565">
    <property type="term" value="F:sequence-specific DNA binding"/>
    <property type="evidence" value="ECO:0007669"/>
    <property type="project" value="InterPro"/>
</dbReference>
<dbReference type="InterPro" id="IPR011257">
    <property type="entry name" value="DNA_glycosylase"/>
</dbReference>
<dbReference type="Pfam" id="PF12833">
    <property type="entry name" value="HTH_18"/>
    <property type="match status" value="1"/>
</dbReference>
<evidence type="ECO:0000256" key="6">
    <source>
        <dbReference type="ARBA" id="ARBA00022833"/>
    </source>
</evidence>
<dbReference type="GO" id="GO:0006307">
    <property type="term" value="P:DNA alkylation repair"/>
    <property type="evidence" value="ECO:0007669"/>
    <property type="project" value="TreeGrafter"/>
</dbReference>
<dbReference type="Pfam" id="PF00730">
    <property type="entry name" value="HhH-GPD"/>
    <property type="match status" value="1"/>
</dbReference>
<dbReference type="AlphaFoldDB" id="A0A5B8RDC1"/>
<dbReference type="InterPro" id="IPR037046">
    <property type="entry name" value="AlkA_N_sf"/>
</dbReference>
<dbReference type="SUPFAM" id="SSF48150">
    <property type="entry name" value="DNA-glycosylase"/>
    <property type="match status" value="1"/>
</dbReference>
<dbReference type="InterPro" id="IPR023170">
    <property type="entry name" value="HhH_base_excis_C"/>
</dbReference>
<dbReference type="CDD" id="cd00056">
    <property type="entry name" value="ENDO3c"/>
    <property type="match status" value="1"/>
</dbReference>
<keyword evidence="3" id="KW-0808">Transferase</keyword>
<dbReference type="GO" id="GO:0032993">
    <property type="term" value="C:protein-DNA complex"/>
    <property type="evidence" value="ECO:0007669"/>
    <property type="project" value="TreeGrafter"/>
</dbReference>
<evidence type="ECO:0000256" key="3">
    <source>
        <dbReference type="ARBA" id="ARBA00022679"/>
    </source>
</evidence>
<evidence type="ECO:0000256" key="10">
    <source>
        <dbReference type="ARBA" id="ARBA00023163"/>
    </source>
</evidence>
<dbReference type="PROSITE" id="PS00041">
    <property type="entry name" value="HTH_ARAC_FAMILY_1"/>
    <property type="match status" value="1"/>
</dbReference>
<dbReference type="Pfam" id="PF02805">
    <property type="entry name" value="Ada_Zn_binding"/>
    <property type="match status" value="1"/>
</dbReference>
<dbReference type="GO" id="GO:0008725">
    <property type="term" value="F:DNA-3-methyladenine glycosylase activity"/>
    <property type="evidence" value="ECO:0007669"/>
    <property type="project" value="TreeGrafter"/>
</dbReference>
<accession>A0A5B8RDC1</accession>
<evidence type="ECO:0000259" key="12">
    <source>
        <dbReference type="PROSITE" id="PS01124"/>
    </source>
</evidence>
<dbReference type="SUPFAM" id="SSF46689">
    <property type="entry name" value="Homeodomain-like"/>
    <property type="match status" value="1"/>
</dbReference>
<keyword evidence="6" id="KW-0862">Zinc</keyword>
<dbReference type="SMART" id="SM00478">
    <property type="entry name" value="ENDO3c"/>
    <property type="match status" value="1"/>
</dbReference>
<keyword evidence="5" id="KW-0227">DNA damage</keyword>
<dbReference type="GO" id="GO:0008270">
    <property type="term" value="F:zinc ion binding"/>
    <property type="evidence" value="ECO:0007669"/>
    <property type="project" value="InterPro"/>
</dbReference>
<evidence type="ECO:0000256" key="8">
    <source>
        <dbReference type="ARBA" id="ARBA00023125"/>
    </source>
</evidence>
<dbReference type="SMART" id="SM01009">
    <property type="entry name" value="AlkA_N"/>
    <property type="match status" value="1"/>
</dbReference>
<evidence type="ECO:0000256" key="1">
    <source>
        <dbReference type="ARBA" id="ARBA00001947"/>
    </source>
</evidence>
<feature type="domain" description="HTH araC/xylS-type" evidence="12">
    <location>
        <begin position="87"/>
        <end position="185"/>
    </location>
</feature>
<dbReference type="Gene3D" id="1.10.10.60">
    <property type="entry name" value="Homeodomain-like"/>
    <property type="match status" value="1"/>
</dbReference>
<reference evidence="13" key="1">
    <citation type="submission" date="2019-06" db="EMBL/GenBank/DDBJ databases">
        <authorList>
            <person name="Murdoch R.W."/>
            <person name="Fathepure B."/>
        </authorList>
    </citation>
    <scope>NUCLEOTIDE SEQUENCE</scope>
</reference>
<dbReference type="GO" id="GO:0032131">
    <property type="term" value="F:alkylated DNA binding"/>
    <property type="evidence" value="ECO:0007669"/>
    <property type="project" value="TreeGrafter"/>
</dbReference>
<evidence type="ECO:0000256" key="2">
    <source>
        <dbReference type="ARBA" id="ARBA00022603"/>
    </source>
</evidence>
<dbReference type="InterPro" id="IPR035451">
    <property type="entry name" value="Ada-like_dom_sf"/>
</dbReference>
<dbReference type="Gene3D" id="1.10.1670.10">
    <property type="entry name" value="Helix-hairpin-Helix base-excision DNA repair enzymes (C-terminal)"/>
    <property type="match status" value="1"/>
</dbReference>
<dbReference type="GO" id="GO:0008168">
    <property type="term" value="F:methyltransferase activity"/>
    <property type="evidence" value="ECO:0007669"/>
    <property type="project" value="UniProtKB-KW"/>
</dbReference>
<evidence type="ECO:0000256" key="11">
    <source>
        <dbReference type="ARBA" id="ARBA00023204"/>
    </source>
</evidence>
<dbReference type="SUPFAM" id="SSF55945">
    <property type="entry name" value="TATA-box binding protein-like"/>
    <property type="match status" value="1"/>
</dbReference>
<proteinExistence type="predicted"/>
<dbReference type="Gene3D" id="1.10.340.30">
    <property type="entry name" value="Hypothetical protein, domain 2"/>
    <property type="match status" value="1"/>
</dbReference>
<sequence>MELDPDHCYQAVQARDARFDGAFFVGVSTTGIYCRPVCTVRVPRREHSRFFADAAAAEAAGFRPCLRCRPELAPGASPLDSPRRTADIAVARIEAGALTDGGVDALAAELGVSARQLRRLVQQAYGVTPVELAQTRRLLLAKQLLTDTSMRVADVAFAAGFSSVRRFNHLFRSRYRLTPSALRRRRPAGEPQAVTLKLGYRPPLAWSPLVTFLGGRGAPAVEQTDGVHYYRRTVRIGEHTGWIEAVNDPRRPVVRISVAPSLLPVLTPLRARLRHLFDLDATPGVIDAHLSGDPRLADAVAAAPGLRVPGAIDGFEIAVRTVIGQQIAVRAATTVFTRLIERFGAPTGTPWPDLNRLFPTPRTLAEAPLQSIIDCGLPSRRAGTIQALARAVADDAVSLAPTATLEATTAALTAIPGIGPWTSQYVAMRALADPDAFPESDLALRRAVGAERPADVRAGTLAWRPWRAYAAMHLWHRSASGG</sequence>
<organism evidence="13">
    <name type="scientific">uncultured organism</name>
    <dbReference type="NCBI Taxonomy" id="155900"/>
    <lineage>
        <taxon>unclassified sequences</taxon>
        <taxon>environmental samples</taxon>
    </lineage>
</organism>
<dbReference type="PROSITE" id="PS01124">
    <property type="entry name" value="HTH_ARAC_FAMILY_2"/>
    <property type="match status" value="1"/>
</dbReference>
<keyword evidence="10" id="KW-0804">Transcription</keyword>
<dbReference type="InterPro" id="IPR051912">
    <property type="entry name" value="Alkylbase_DNA_Glycosylase/TA"/>
</dbReference>
<comment type="cofactor">
    <cofactor evidence="1">
        <name>Zn(2+)</name>
        <dbReference type="ChEBI" id="CHEBI:29105"/>
    </cofactor>
</comment>
<dbReference type="GO" id="GO:0032259">
    <property type="term" value="P:methylation"/>
    <property type="evidence" value="ECO:0007669"/>
    <property type="project" value="UniProtKB-KW"/>
</dbReference>
<dbReference type="InterPro" id="IPR018060">
    <property type="entry name" value="HTH_AraC"/>
</dbReference>
<evidence type="ECO:0000256" key="7">
    <source>
        <dbReference type="ARBA" id="ARBA00023015"/>
    </source>
</evidence>
<dbReference type="InterPro" id="IPR009057">
    <property type="entry name" value="Homeodomain-like_sf"/>
</dbReference>
<evidence type="ECO:0000313" key="13">
    <source>
        <dbReference type="EMBL" id="QEA04707.1"/>
    </source>
</evidence>
<keyword evidence="2" id="KW-0489">Methyltransferase</keyword>
<dbReference type="PANTHER" id="PTHR43003:SF13">
    <property type="entry name" value="DNA-3-METHYLADENINE GLYCOSYLASE 2"/>
    <property type="match status" value="1"/>
</dbReference>
<dbReference type="InterPro" id="IPR003265">
    <property type="entry name" value="HhH-GPD_domain"/>
</dbReference>
<keyword evidence="4" id="KW-0479">Metal-binding</keyword>
<dbReference type="PANTHER" id="PTHR43003">
    <property type="entry name" value="DNA-3-METHYLADENINE GLYCOSYLASE"/>
    <property type="match status" value="1"/>
</dbReference>
<protein>
    <submittedName>
        <fullName evidence="13">Putative bifunctional transcriptional activator/DNA repair enzyme AlkA</fullName>
    </submittedName>
</protein>
<keyword evidence="8" id="KW-0238">DNA-binding</keyword>
<keyword evidence="9" id="KW-0010">Activator</keyword>
<dbReference type="GO" id="GO:0003700">
    <property type="term" value="F:DNA-binding transcription factor activity"/>
    <property type="evidence" value="ECO:0007669"/>
    <property type="project" value="InterPro"/>
</dbReference>